<keyword evidence="1" id="KW-1133">Transmembrane helix</keyword>
<evidence type="ECO:0000256" key="1">
    <source>
        <dbReference type="SAM" id="Phobius"/>
    </source>
</evidence>
<dbReference type="Proteomes" id="UP000030528">
    <property type="component" value="Unassembled WGS sequence"/>
</dbReference>
<dbReference type="STRING" id="1385510.GCA_000425205_03120"/>
<accession>A0A0A5GCA5</accession>
<reference evidence="2 3" key="1">
    <citation type="submission" date="2013-08" db="EMBL/GenBank/DDBJ databases">
        <authorList>
            <person name="Huang J."/>
            <person name="Wang G."/>
        </authorList>
    </citation>
    <scope>NUCLEOTIDE SEQUENCE [LARGE SCALE GENOMIC DNA]</scope>
    <source>
        <strain evidence="2 3">JSM 076056</strain>
    </source>
</reference>
<keyword evidence="1" id="KW-0812">Transmembrane</keyword>
<dbReference type="EMBL" id="AVPE01000021">
    <property type="protein sequence ID" value="KGX89644.1"/>
    <property type="molecule type" value="Genomic_DNA"/>
</dbReference>
<dbReference type="NCBIfam" id="TIGR02832">
    <property type="entry name" value="spo_yunB"/>
    <property type="match status" value="1"/>
</dbReference>
<dbReference type="eggNOG" id="ENOG5031XUS">
    <property type="taxonomic scope" value="Bacteria"/>
</dbReference>
<sequence length="264" mass="28802">MGSFNKKPKSIGPPPAKQIFVVTLVFFILSTFGGIWVINQGIEPTLMSIAETRTKQFAREAINEAVNKRIAEDLGSDELIKIETDQNGKIVTIGWNTVVVNRVLRNTTFRVQNYLKRLETEGQGVSPDSSLDIEVDPEESNTIDGIEEDPTVARIPIGQATNISLLANLGPEVPVHFKVIGDVQSDFNYDMVEYGINGVMITLSIELEANVSIVIPFSTRTATVNTSIPVDFRIVNGVVPDFYNGNGTNGGITPSIPIQDSILP</sequence>
<dbReference type="AlphaFoldDB" id="A0A0A5GCA5"/>
<dbReference type="InterPro" id="IPR014197">
    <property type="entry name" value="Sporulation_prot_YunB"/>
</dbReference>
<evidence type="ECO:0000313" key="3">
    <source>
        <dbReference type="Proteomes" id="UP000030528"/>
    </source>
</evidence>
<dbReference type="PIRSF" id="PIRSF021383">
    <property type="entry name" value="YunB"/>
    <property type="match status" value="1"/>
</dbReference>
<name>A0A0A5GCA5_9BACI</name>
<dbReference type="Pfam" id="PF09560">
    <property type="entry name" value="Spore_YunB"/>
    <property type="match status" value="1"/>
</dbReference>
<keyword evidence="1" id="KW-0472">Membrane</keyword>
<evidence type="ECO:0008006" key="4">
    <source>
        <dbReference type="Google" id="ProtNLM"/>
    </source>
</evidence>
<protein>
    <recommendedName>
        <fullName evidence="4">Sporulation protein YunB</fullName>
    </recommendedName>
</protein>
<gene>
    <name evidence="2" type="ORF">N781_07730</name>
</gene>
<organism evidence="2 3">
    <name type="scientific">Pontibacillus halophilus JSM 076056 = DSM 19796</name>
    <dbReference type="NCBI Taxonomy" id="1385510"/>
    <lineage>
        <taxon>Bacteria</taxon>
        <taxon>Bacillati</taxon>
        <taxon>Bacillota</taxon>
        <taxon>Bacilli</taxon>
        <taxon>Bacillales</taxon>
        <taxon>Bacillaceae</taxon>
        <taxon>Pontibacillus</taxon>
    </lineage>
</organism>
<evidence type="ECO:0000313" key="2">
    <source>
        <dbReference type="EMBL" id="KGX89644.1"/>
    </source>
</evidence>
<feature type="transmembrane region" description="Helical" evidence="1">
    <location>
        <begin position="20"/>
        <end position="38"/>
    </location>
</feature>
<keyword evidence="3" id="KW-1185">Reference proteome</keyword>
<dbReference type="OrthoDB" id="1649278at2"/>
<proteinExistence type="predicted"/>
<comment type="caution">
    <text evidence="2">The sequence shown here is derived from an EMBL/GenBank/DDBJ whole genome shotgun (WGS) entry which is preliminary data.</text>
</comment>
<dbReference type="RefSeq" id="WP_026801345.1">
    <property type="nucleotide sequence ID" value="NZ_AULI01000016.1"/>
</dbReference>